<protein>
    <submittedName>
        <fullName evidence="2">Uncharacterized protein</fullName>
    </submittedName>
</protein>
<gene>
    <name evidence="2" type="ORF">MKK02DRAFT_41302</name>
</gene>
<organism evidence="2 3">
    <name type="scientific">Dioszegia hungarica</name>
    <dbReference type="NCBI Taxonomy" id="4972"/>
    <lineage>
        <taxon>Eukaryota</taxon>
        <taxon>Fungi</taxon>
        <taxon>Dikarya</taxon>
        <taxon>Basidiomycota</taxon>
        <taxon>Agaricomycotina</taxon>
        <taxon>Tremellomycetes</taxon>
        <taxon>Tremellales</taxon>
        <taxon>Bulleribasidiaceae</taxon>
        <taxon>Dioszegia</taxon>
    </lineage>
</organism>
<dbReference type="Proteomes" id="UP001164286">
    <property type="component" value="Unassembled WGS sequence"/>
</dbReference>
<dbReference type="EMBL" id="JAKWFO010000015">
    <property type="protein sequence ID" value="KAI9632158.1"/>
    <property type="molecule type" value="Genomic_DNA"/>
</dbReference>
<sequence>MPTPPDLRSSRTTWRSISFRSLEAMLRFARRYTLRQDSNRSGLTVLRSSDPCPGEPYWSLPSGPNGKALSRQGSDLPKSPGLSGSTLINDDSAADNFSKPDVPKSASEVVIHAADLPPHSIDPVTDYQKIAASLSEMYDHQKMHRPRDFKIWNDKAAVDRWKLYGHLDDQQLLALAVYETSLHADFYICEDSAAHDAGGMVGATSFATASNAQLSAALLELYRCQVNLRRQQEEEWNPTYLRSTTDIMPHILGDHDDETLKRHTEQLMSVHRSVHSSKTAKLHEAMWTAATLRCASASEVIPVLDSLAAAVDGLDEELKSKLHDQFTELNCRLEGIETARRTIPIWSDPGCKDTPDNVAAMLQAGGPRGDTDYQYV</sequence>
<evidence type="ECO:0000313" key="3">
    <source>
        <dbReference type="Proteomes" id="UP001164286"/>
    </source>
</evidence>
<dbReference type="RefSeq" id="XP_052941935.1">
    <property type="nucleotide sequence ID" value="XM_053091512.1"/>
</dbReference>
<comment type="caution">
    <text evidence="2">The sequence shown here is derived from an EMBL/GenBank/DDBJ whole genome shotgun (WGS) entry which is preliminary data.</text>
</comment>
<dbReference type="GeneID" id="77730717"/>
<accession>A0AA38LQY5</accession>
<name>A0AA38LQY5_9TREE</name>
<reference evidence="2" key="1">
    <citation type="journal article" date="2022" name="G3 (Bethesda)">
        <title>High quality genome of the basidiomycete yeast Dioszegia hungarica PDD-24b-2 isolated from cloud water.</title>
        <authorList>
            <person name="Jarrige D."/>
            <person name="Haridas S."/>
            <person name="Bleykasten-Grosshans C."/>
            <person name="Joly M."/>
            <person name="Nadalig T."/>
            <person name="Sancelme M."/>
            <person name="Vuilleumier S."/>
            <person name="Grigoriev I.V."/>
            <person name="Amato P."/>
            <person name="Bringel F."/>
        </authorList>
    </citation>
    <scope>NUCLEOTIDE SEQUENCE</scope>
    <source>
        <strain evidence="2">PDD-24b-2</strain>
    </source>
</reference>
<dbReference type="AlphaFoldDB" id="A0AA38LQY5"/>
<proteinExistence type="predicted"/>
<feature type="region of interest" description="Disordered" evidence="1">
    <location>
        <begin position="53"/>
        <end position="101"/>
    </location>
</feature>
<evidence type="ECO:0000256" key="1">
    <source>
        <dbReference type="SAM" id="MobiDB-lite"/>
    </source>
</evidence>
<keyword evidence="3" id="KW-1185">Reference proteome</keyword>
<evidence type="ECO:0000313" key="2">
    <source>
        <dbReference type="EMBL" id="KAI9632158.1"/>
    </source>
</evidence>